<name>G0SH35_CHATD</name>
<dbReference type="Proteomes" id="UP000008066">
    <property type="component" value="Unassembled WGS sequence"/>
</dbReference>
<keyword evidence="3" id="KW-1185">Reference proteome</keyword>
<accession>G0SH35</accession>
<gene>
    <name evidence="2" type="ORF">CTHT_0068540</name>
</gene>
<organism evidence="3">
    <name type="scientific">Chaetomium thermophilum (strain DSM 1495 / CBS 144.50 / IMI 039719)</name>
    <name type="common">Thermochaetoides thermophila</name>
    <dbReference type="NCBI Taxonomy" id="759272"/>
    <lineage>
        <taxon>Eukaryota</taxon>
        <taxon>Fungi</taxon>
        <taxon>Dikarya</taxon>
        <taxon>Ascomycota</taxon>
        <taxon>Pezizomycotina</taxon>
        <taxon>Sordariomycetes</taxon>
        <taxon>Sordariomycetidae</taxon>
        <taxon>Sordariales</taxon>
        <taxon>Chaetomiaceae</taxon>
        <taxon>Thermochaetoides</taxon>
    </lineage>
</organism>
<dbReference type="RefSeq" id="XP_006697142.1">
    <property type="nucleotide sequence ID" value="XM_006697079.1"/>
</dbReference>
<dbReference type="GeneID" id="18260892"/>
<evidence type="ECO:0000256" key="1">
    <source>
        <dbReference type="SAM" id="MobiDB-lite"/>
    </source>
</evidence>
<dbReference type="KEGG" id="cthr:CTHT_0068540"/>
<dbReference type="AlphaFoldDB" id="G0SH35"/>
<protein>
    <submittedName>
        <fullName evidence="2">Uncharacterized protein</fullName>
    </submittedName>
</protein>
<reference evidence="2 3" key="1">
    <citation type="journal article" date="2011" name="Cell">
        <title>Insight into structure and assembly of the nuclear pore complex by utilizing the genome of a eukaryotic thermophile.</title>
        <authorList>
            <person name="Amlacher S."/>
            <person name="Sarges P."/>
            <person name="Flemming D."/>
            <person name="van Noort V."/>
            <person name="Kunze R."/>
            <person name="Devos D.P."/>
            <person name="Arumugam M."/>
            <person name="Bork P."/>
            <person name="Hurt E."/>
        </authorList>
    </citation>
    <scope>NUCLEOTIDE SEQUENCE [LARGE SCALE GENOMIC DNA]</scope>
    <source>
        <strain evidence="3">DSM 1495 / CBS 144.50 / IMI 039719</strain>
    </source>
</reference>
<evidence type="ECO:0000313" key="3">
    <source>
        <dbReference type="Proteomes" id="UP000008066"/>
    </source>
</evidence>
<evidence type="ECO:0000313" key="2">
    <source>
        <dbReference type="EMBL" id="EGS17524.1"/>
    </source>
</evidence>
<sequence length="136" mass="15014">MQIAPTTTILCVIAGLENPEPDPVVQVETEAIEVTPKPVPPFPVPPNPKIIVLDGDISSRTDDEWTGGDDNSSESYIFNEDINDDDHDEPSVLSMDGGDDEEGYLHENRELFPELTKRDVTPSFAAFSAEETGRQW</sequence>
<dbReference type="HOGENOM" id="CLU_1875204_0_0_1"/>
<dbReference type="EMBL" id="GL988047">
    <property type="protein sequence ID" value="EGS17524.1"/>
    <property type="molecule type" value="Genomic_DNA"/>
</dbReference>
<proteinExistence type="predicted"/>
<feature type="region of interest" description="Disordered" evidence="1">
    <location>
        <begin position="59"/>
        <end position="103"/>
    </location>
</feature>